<dbReference type="Proteomes" id="UP001328107">
    <property type="component" value="Unassembled WGS sequence"/>
</dbReference>
<proteinExistence type="predicted"/>
<dbReference type="EMBL" id="BTRK01000003">
    <property type="protein sequence ID" value="GMR40972.1"/>
    <property type="molecule type" value="Genomic_DNA"/>
</dbReference>
<reference evidence="2" key="1">
    <citation type="submission" date="2022-10" db="EMBL/GenBank/DDBJ databases">
        <title>Genome assembly of Pristionchus species.</title>
        <authorList>
            <person name="Yoshida K."/>
            <person name="Sommer R.J."/>
        </authorList>
    </citation>
    <scope>NUCLEOTIDE SEQUENCE [LARGE SCALE GENOMIC DNA]</scope>
    <source>
        <strain evidence="2">RS5460</strain>
    </source>
</reference>
<feature type="non-terminal residue" evidence="1">
    <location>
        <position position="83"/>
    </location>
</feature>
<accession>A0AAN4ZGU5</accession>
<protein>
    <submittedName>
        <fullName evidence="1">Uncharacterized protein</fullName>
    </submittedName>
</protein>
<dbReference type="AlphaFoldDB" id="A0AAN4ZGU5"/>
<sequence>SPIFKMETSENNLNITTKEPLPAGTEIYQTDDGIIFYCEDSRPMKLYVKSEEEGIQEASLPDRYIFSAGSFGNALYFKTKQKV</sequence>
<evidence type="ECO:0000313" key="1">
    <source>
        <dbReference type="EMBL" id="GMR40972.1"/>
    </source>
</evidence>
<evidence type="ECO:0000313" key="2">
    <source>
        <dbReference type="Proteomes" id="UP001328107"/>
    </source>
</evidence>
<comment type="caution">
    <text evidence="1">The sequence shown here is derived from an EMBL/GenBank/DDBJ whole genome shotgun (WGS) entry which is preliminary data.</text>
</comment>
<gene>
    <name evidence="1" type="ORF">PMAYCL1PPCAC_11167</name>
</gene>
<name>A0AAN4ZGU5_9BILA</name>
<organism evidence="1 2">
    <name type="scientific">Pristionchus mayeri</name>
    <dbReference type="NCBI Taxonomy" id="1317129"/>
    <lineage>
        <taxon>Eukaryota</taxon>
        <taxon>Metazoa</taxon>
        <taxon>Ecdysozoa</taxon>
        <taxon>Nematoda</taxon>
        <taxon>Chromadorea</taxon>
        <taxon>Rhabditida</taxon>
        <taxon>Rhabditina</taxon>
        <taxon>Diplogasteromorpha</taxon>
        <taxon>Diplogasteroidea</taxon>
        <taxon>Neodiplogasteridae</taxon>
        <taxon>Pristionchus</taxon>
    </lineage>
</organism>
<keyword evidence="2" id="KW-1185">Reference proteome</keyword>
<feature type="non-terminal residue" evidence="1">
    <location>
        <position position="1"/>
    </location>
</feature>